<dbReference type="PRINTS" id="PR00344">
    <property type="entry name" value="BCTRLSENSOR"/>
</dbReference>
<dbReference type="SMART" id="SM00388">
    <property type="entry name" value="HisKA"/>
    <property type="match status" value="1"/>
</dbReference>
<dbReference type="SMART" id="SM00304">
    <property type="entry name" value="HAMP"/>
    <property type="match status" value="1"/>
</dbReference>
<evidence type="ECO:0000256" key="5">
    <source>
        <dbReference type="ARBA" id="ARBA00022679"/>
    </source>
</evidence>
<comment type="subcellular location">
    <subcellularLocation>
        <location evidence="2">Membrane</location>
    </subcellularLocation>
</comment>
<dbReference type="InterPro" id="IPR003661">
    <property type="entry name" value="HisK_dim/P_dom"/>
</dbReference>
<keyword evidence="4" id="KW-0597">Phosphoprotein</keyword>
<dbReference type="CDD" id="cd00082">
    <property type="entry name" value="HisKA"/>
    <property type="match status" value="1"/>
</dbReference>
<feature type="transmembrane region" description="Helical" evidence="11">
    <location>
        <begin position="12"/>
        <end position="34"/>
    </location>
</feature>
<dbReference type="InterPro" id="IPR036890">
    <property type="entry name" value="HATPase_C_sf"/>
</dbReference>
<comment type="catalytic activity">
    <reaction evidence="1">
        <text>ATP + protein L-histidine = ADP + protein N-phospho-L-histidine.</text>
        <dbReference type="EC" id="2.7.13.3"/>
    </reaction>
</comment>
<dbReference type="PANTHER" id="PTHR45436:SF1">
    <property type="entry name" value="SENSOR PROTEIN QSEC"/>
    <property type="match status" value="1"/>
</dbReference>
<dbReference type="Gene3D" id="1.10.287.130">
    <property type="match status" value="1"/>
</dbReference>
<dbReference type="InterPro" id="IPR013727">
    <property type="entry name" value="2CSK_N"/>
</dbReference>
<keyword evidence="15" id="KW-1185">Reference proteome</keyword>
<evidence type="ECO:0000256" key="10">
    <source>
        <dbReference type="ARBA" id="ARBA00023136"/>
    </source>
</evidence>
<feature type="transmembrane region" description="Helical" evidence="11">
    <location>
        <begin position="161"/>
        <end position="181"/>
    </location>
</feature>
<dbReference type="SUPFAM" id="SSF47384">
    <property type="entry name" value="Homodimeric domain of signal transducing histidine kinase"/>
    <property type="match status" value="1"/>
</dbReference>
<evidence type="ECO:0000256" key="2">
    <source>
        <dbReference type="ARBA" id="ARBA00004370"/>
    </source>
</evidence>
<name>A0ABY7GRI1_9GAMM</name>
<sequence>MHKSKSLRAQLIGRLTLPLLVVVILDAVTSYYVAMYFTDQAYDRWLLDSAKSLVQEVKVKDDHVTFELPPVATEVFRWDDMDETFYKVESENLGFMAGDDSLPSPAISELKKDRPYFFNSEIDDQAVRVVSVLTIPESSAEQVLVSVAETVNKRRDMMSEMLMAVILPQIFLVLITGFHIWTGVNRGLSPLHDLARTIANRSAKDLDPIPDTGVPLEVRSLTHTINGLLQRLGSTLITQQRFIENAAHQLRTPLAGLKIQAERALGADNPETMRLALSHIQNSANRVAHLNTQLLVLARSETISHSLPEFRLIDLTRLVRECCMDWVPKALERKIELEFDAPDVAVQIDGDDILLRELLGNLLDNAINYGRAGGHIGVKLECSSDISLIVEDDGSGIPLSEQDKIFERFYRIPGSPGDGCGLGLAIVKEIADLHAARVKIGNESSNQKGTRIAIVFVGQ</sequence>
<keyword evidence="8 11" id="KW-1133">Transmembrane helix</keyword>
<evidence type="ECO:0000256" key="6">
    <source>
        <dbReference type="ARBA" id="ARBA00022692"/>
    </source>
</evidence>
<dbReference type="PROSITE" id="PS50109">
    <property type="entry name" value="HIS_KIN"/>
    <property type="match status" value="1"/>
</dbReference>
<dbReference type="InterPro" id="IPR005467">
    <property type="entry name" value="His_kinase_dom"/>
</dbReference>
<evidence type="ECO:0000313" key="15">
    <source>
        <dbReference type="Proteomes" id="UP001162780"/>
    </source>
</evidence>
<evidence type="ECO:0000256" key="9">
    <source>
        <dbReference type="ARBA" id="ARBA00023012"/>
    </source>
</evidence>
<dbReference type="GO" id="GO:0016301">
    <property type="term" value="F:kinase activity"/>
    <property type="evidence" value="ECO:0007669"/>
    <property type="project" value="UniProtKB-KW"/>
</dbReference>
<evidence type="ECO:0000259" key="12">
    <source>
        <dbReference type="PROSITE" id="PS50109"/>
    </source>
</evidence>
<evidence type="ECO:0000256" key="4">
    <source>
        <dbReference type="ARBA" id="ARBA00022553"/>
    </source>
</evidence>
<dbReference type="SMART" id="SM00387">
    <property type="entry name" value="HATPase_c"/>
    <property type="match status" value="1"/>
</dbReference>
<dbReference type="Pfam" id="PF02518">
    <property type="entry name" value="HATPase_c"/>
    <property type="match status" value="1"/>
</dbReference>
<dbReference type="InterPro" id="IPR036097">
    <property type="entry name" value="HisK_dim/P_sf"/>
</dbReference>
<feature type="domain" description="HAMP" evidence="13">
    <location>
        <begin position="185"/>
        <end position="237"/>
    </location>
</feature>
<evidence type="ECO:0000256" key="1">
    <source>
        <dbReference type="ARBA" id="ARBA00000085"/>
    </source>
</evidence>
<dbReference type="Pfam" id="PF00672">
    <property type="entry name" value="HAMP"/>
    <property type="match status" value="1"/>
</dbReference>
<gene>
    <name evidence="14" type="ORF">NM686_021050</name>
</gene>
<dbReference type="Gene3D" id="3.30.565.10">
    <property type="entry name" value="Histidine kinase-like ATPase, C-terminal domain"/>
    <property type="match status" value="1"/>
</dbReference>
<dbReference type="RefSeq" id="WP_269023017.1">
    <property type="nucleotide sequence ID" value="NZ_CP113517.1"/>
</dbReference>
<dbReference type="InterPro" id="IPR050428">
    <property type="entry name" value="TCS_sensor_his_kinase"/>
</dbReference>
<dbReference type="InterPro" id="IPR004358">
    <property type="entry name" value="Sig_transdc_His_kin-like_C"/>
</dbReference>
<dbReference type="PROSITE" id="PS50885">
    <property type="entry name" value="HAMP"/>
    <property type="match status" value="1"/>
</dbReference>
<evidence type="ECO:0000259" key="13">
    <source>
        <dbReference type="PROSITE" id="PS50885"/>
    </source>
</evidence>
<keyword evidence="5" id="KW-0808">Transferase</keyword>
<evidence type="ECO:0000313" key="14">
    <source>
        <dbReference type="EMBL" id="WAR47108.1"/>
    </source>
</evidence>
<proteinExistence type="predicted"/>
<dbReference type="InterPro" id="IPR003594">
    <property type="entry name" value="HATPase_dom"/>
</dbReference>
<dbReference type="PANTHER" id="PTHR45436">
    <property type="entry name" value="SENSOR HISTIDINE KINASE YKOH"/>
    <property type="match status" value="1"/>
</dbReference>
<evidence type="ECO:0000256" key="7">
    <source>
        <dbReference type="ARBA" id="ARBA00022777"/>
    </source>
</evidence>
<organism evidence="14 15">
    <name type="scientific">Methylomonas rapida</name>
    <dbReference type="NCBI Taxonomy" id="2963939"/>
    <lineage>
        <taxon>Bacteria</taxon>
        <taxon>Pseudomonadati</taxon>
        <taxon>Pseudomonadota</taxon>
        <taxon>Gammaproteobacteria</taxon>
        <taxon>Methylococcales</taxon>
        <taxon>Methylococcaceae</taxon>
        <taxon>Methylomonas</taxon>
    </lineage>
</organism>
<dbReference type="EC" id="2.7.13.3" evidence="3"/>
<reference evidence="14" key="1">
    <citation type="submission" date="2022-11" db="EMBL/GenBank/DDBJ databases">
        <title>Methylomonas rapida sp. nov., Carotenoid-Producing Obligate Methanotrophs with High Growth Characteristics and Biotechnological Potential.</title>
        <authorList>
            <person name="Tikhonova E.N."/>
            <person name="Suleimanov R.Z."/>
            <person name="Miroshnikov K."/>
            <person name="Oshkin I.Y."/>
            <person name="Belova S.E."/>
            <person name="Danilova O.V."/>
            <person name="Ashikhmin A."/>
            <person name="Konopkin A."/>
            <person name="But S.Y."/>
            <person name="Khmelenina V.N."/>
            <person name="Kuznetsov N."/>
            <person name="Pimenov N.V."/>
            <person name="Dedysh S.N."/>
        </authorList>
    </citation>
    <scope>NUCLEOTIDE SEQUENCE</scope>
    <source>
        <strain evidence="14">MP1</strain>
    </source>
</reference>
<evidence type="ECO:0000256" key="8">
    <source>
        <dbReference type="ARBA" id="ARBA00022989"/>
    </source>
</evidence>
<protein>
    <recommendedName>
        <fullName evidence="3">histidine kinase</fullName>
        <ecNumber evidence="3">2.7.13.3</ecNumber>
    </recommendedName>
</protein>
<dbReference type="Proteomes" id="UP001162780">
    <property type="component" value="Chromosome"/>
</dbReference>
<keyword evidence="7 14" id="KW-0418">Kinase</keyword>
<accession>A0ABY7GRI1</accession>
<dbReference type="InterPro" id="IPR003660">
    <property type="entry name" value="HAMP_dom"/>
</dbReference>
<dbReference type="Pfam" id="PF00512">
    <property type="entry name" value="HisKA"/>
    <property type="match status" value="1"/>
</dbReference>
<keyword evidence="10 11" id="KW-0472">Membrane</keyword>
<dbReference type="Pfam" id="PF08521">
    <property type="entry name" value="2CSK_N"/>
    <property type="match status" value="1"/>
</dbReference>
<keyword evidence="6 11" id="KW-0812">Transmembrane</keyword>
<feature type="domain" description="Histidine kinase" evidence="12">
    <location>
        <begin position="245"/>
        <end position="459"/>
    </location>
</feature>
<dbReference type="SUPFAM" id="SSF55874">
    <property type="entry name" value="ATPase domain of HSP90 chaperone/DNA topoisomerase II/histidine kinase"/>
    <property type="match status" value="1"/>
</dbReference>
<dbReference type="EMBL" id="CP113517">
    <property type="protein sequence ID" value="WAR47108.1"/>
    <property type="molecule type" value="Genomic_DNA"/>
</dbReference>
<keyword evidence="9" id="KW-0902">Two-component regulatory system</keyword>
<evidence type="ECO:0000256" key="3">
    <source>
        <dbReference type="ARBA" id="ARBA00012438"/>
    </source>
</evidence>
<evidence type="ECO:0000256" key="11">
    <source>
        <dbReference type="SAM" id="Phobius"/>
    </source>
</evidence>